<keyword evidence="4" id="KW-1185">Reference proteome</keyword>
<evidence type="ECO:0000313" key="4">
    <source>
        <dbReference type="Proteomes" id="UP001498398"/>
    </source>
</evidence>
<feature type="region of interest" description="Disordered" evidence="1">
    <location>
        <begin position="210"/>
        <end position="240"/>
    </location>
</feature>
<protein>
    <recommendedName>
        <fullName evidence="2">DUF6532 domain-containing protein</fullName>
    </recommendedName>
</protein>
<comment type="caution">
    <text evidence="3">The sequence shown here is derived from an EMBL/GenBank/DDBJ whole genome shotgun (WGS) entry which is preliminary data.</text>
</comment>
<organism evidence="3 4">
    <name type="scientific">Marasmiellus scandens</name>
    <dbReference type="NCBI Taxonomy" id="2682957"/>
    <lineage>
        <taxon>Eukaryota</taxon>
        <taxon>Fungi</taxon>
        <taxon>Dikarya</taxon>
        <taxon>Basidiomycota</taxon>
        <taxon>Agaricomycotina</taxon>
        <taxon>Agaricomycetes</taxon>
        <taxon>Agaricomycetidae</taxon>
        <taxon>Agaricales</taxon>
        <taxon>Marasmiineae</taxon>
        <taxon>Omphalotaceae</taxon>
        <taxon>Marasmiellus</taxon>
    </lineage>
</organism>
<evidence type="ECO:0000313" key="3">
    <source>
        <dbReference type="EMBL" id="KAK7461472.1"/>
    </source>
</evidence>
<name>A0ABR1JKB2_9AGAR</name>
<gene>
    <name evidence="3" type="ORF">VKT23_008649</name>
</gene>
<dbReference type="EMBL" id="JBANRG010000013">
    <property type="protein sequence ID" value="KAK7461472.1"/>
    <property type="molecule type" value="Genomic_DNA"/>
</dbReference>
<evidence type="ECO:0000256" key="1">
    <source>
        <dbReference type="SAM" id="MobiDB-lite"/>
    </source>
</evidence>
<feature type="domain" description="DUF6532" evidence="2">
    <location>
        <begin position="6"/>
        <end position="162"/>
    </location>
</feature>
<proteinExistence type="predicted"/>
<reference evidence="3 4" key="1">
    <citation type="submission" date="2024-01" db="EMBL/GenBank/DDBJ databases">
        <title>A draft genome for the cacao thread blight pathogen Marasmiellus scandens.</title>
        <authorList>
            <person name="Baruah I.K."/>
            <person name="Leung J."/>
            <person name="Bukari Y."/>
            <person name="Amoako-Attah I."/>
            <person name="Meinhardt L.W."/>
            <person name="Bailey B.A."/>
            <person name="Cohen S.P."/>
        </authorList>
    </citation>
    <scope>NUCLEOTIDE SEQUENCE [LARGE SCALE GENOMIC DNA]</scope>
    <source>
        <strain evidence="3 4">GH-19</strain>
    </source>
</reference>
<dbReference type="Proteomes" id="UP001498398">
    <property type="component" value="Unassembled WGS sequence"/>
</dbReference>
<sequence length="240" mass="26607">MLKFIKPMIKYTAGRISLERKTLKSPVSTVLNALGLDNSPEGIAAAAQLVRDGDYIYAKNSAGDYDYQSPFVNDVIHRYMSKMFWGNNKFARLLDPYRARLFISLLPDQARTKLELEVPEAMVAIASCAIHAIILDHSLSTVAKFPPVGLHRQWTGYVDLLKEMRVKNKTRAHKIMHGIYLKASHSLAPATHGLSEAQIIGRVNWEAFEEESENERDSLSAGQVTSGDNGGAPDTTTDCS</sequence>
<accession>A0ABR1JKB2</accession>
<dbReference type="Pfam" id="PF20149">
    <property type="entry name" value="DUF6532"/>
    <property type="match status" value="1"/>
</dbReference>
<dbReference type="InterPro" id="IPR045341">
    <property type="entry name" value="DUF6532"/>
</dbReference>
<evidence type="ECO:0000259" key="2">
    <source>
        <dbReference type="Pfam" id="PF20149"/>
    </source>
</evidence>